<comment type="caution">
    <text evidence="2">The sequence shown here is derived from an EMBL/GenBank/DDBJ whole genome shotgun (WGS) entry which is preliminary data.</text>
</comment>
<reference evidence="2" key="1">
    <citation type="submission" date="2020-08" db="EMBL/GenBank/DDBJ databases">
        <title>Multicomponent nature underlies the extraordinary mechanical properties of spider dragline silk.</title>
        <authorList>
            <person name="Kono N."/>
            <person name="Nakamura H."/>
            <person name="Mori M."/>
            <person name="Yoshida Y."/>
            <person name="Ohtoshi R."/>
            <person name="Malay A.D."/>
            <person name="Moran D.A.P."/>
            <person name="Tomita M."/>
            <person name="Numata K."/>
            <person name="Arakawa K."/>
        </authorList>
    </citation>
    <scope>NUCLEOTIDE SEQUENCE</scope>
</reference>
<proteinExistence type="predicted"/>
<feature type="region of interest" description="Disordered" evidence="1">
    <location>
        <begin position="1"/>
        <end position="65"/>
    </location>
</feature>
<name>A0A8X6RPF5_TRICX</name>
<dbReference type="EMBL" id="BMAU01021209">
    <property type="protein sequence ID" value="GFX99341.1"/>
    <property type="molecule type" value="Genomic_DNA"/>
</dbReference>
<feature type="compositionally biased region" description="Basic and acidic residues" evidence="1">
    <location>
        <begin position="16"/>
        <end position="42"/>
    </location>
</feature>
<feature type="compositionally biased region" description="Basic and acidic residues" evidence="1">
    <location>
        <begin position="50"/>
        <end position="65"/>
    </location>
</feature>
<sequence>MWKKRPVKQRMSSRGKQAEKVTQRKSNRESQSRESQSRESQSRESQAQKAEQKERNQAQKAERKALEQMVNIMLAMPHRGKAPLAARTNSEGLLPECYFRKSRTTVSGPFRPIGIEPTVTRVSYQ</sequence>
<organism evidence="2 3">
    <name type="scientific">Trichonephila clavipes</name>
    <name type="common">Golden silk orbweaver</name>
    <name type="synonym">Nephila clavipes</name>
    <dbReference type="NCBI Taxonomy" id="2585209"/>
    <lineage>
        <taxon>Eukaryota</taxon>
        <taxon>Metazoa</taxon>
        <taxon>Ecdysozoa</taxon>
        <taxon>Arthropoda</taxon>
        <taxon>Chelicerata</taxon>
        <taxon>Arachnida</taxon>
        <taxon>Araneae</taxon>
        <taxon>Araneomorphae</taxon>
        <taxon>Entelegynae</taxon>
        <taxon>Araneoidea</taxon>
        <taxon>Nephilidae</taxon>
        <taxon>Trichonephila</taxon>
    </lineage>
</organism>
<gene>
    <name evidence="2" type="ORF">TNCV_1550051</name>
</gene>
<dbReference type="Proteomes" id="UP000887159">
    <property type="component" value="Unassembled WGS sequence"/>
</dbReference>
<evidence type="ECO:0000313" key="2">
    <source>
        <dbReference type="EMBL" id="GFX99341.1"/>
    </source>
</evidence>
<feature type="compositionally biased region" description="Basic residues" evidence="1">
    <location>
        <begin position="1"/>
        <end position="13"/>
    </location>
</feature>
<keyword evidence="3" id="KW-1185">Reference proteome</keyword>
<evidence type="ECO:0000256" key="1">
    <source>
        <dbReference type="SAM" id="MobiDB-lite"/>
    </source>
</evidence>
<evidence type="ECO:0000313" key="3">
    <source>
        <dbReference type="Proteomes" id="UP000887159"/>
    </source>
</evidence>
<accession>A0A8X6RPF5</accession>
<protein>
    <submittedName>
        <fullName evidence="2">Uncharacterized protein</fullName>
    </submittedName>
</protein>
<dbReference type="AlphaFoldDB" id="A0A8X6RPF5"/>